<proteinExistence type="predicted"/>
<feature type="coiled-coil region" evidence="1">
    <location>
        <begin position="80"/>
        <end position="132"/>
    </location>
</feature>
<dbReference type="OrthoDB" id="3200163at2759"/>
<dbReference type="AlphaFoldDB" id="A0A9P4I4F2"/>
<evidence type="ECO:0000313" key="2">
    <source>
        <dbReference type="EMBL" id="KAF2094941.1"/>
    </source>
</evidence>
<dbReference type="Proteomes" id="UP000799772">
    <property type="component" value="Unassembled WGS sequence"/>
</dbReference>
<evidence type="ECO:0000313" key="3">
    <source>
        <dbReference type="Proteomes" id="UP000799772"/>
    </source>
</evidence>
<accession>A0A9P4I4F2</accession>
<protein>
    <recommendedName>
        <fullName evidence="4">NACHT-NTPase and P-loop NTPases N-terminal domain-containing protein</fullName>
    </recommendedName>
</protein>
<comment type="caution">
    <text evidence="2">The sequence shown here is derived from an EMBL/GenBank/DDBJ whole genome shotgun (WGS) entry which is preliminary data.</text>
</comment>
<evidence type="ECO:0008006" key="4">
    <source>
        <dbReference type="Google" id="ProtNLM"/>
    </source>
</evidence>
<keyword evidence="3" id="KW-1185">Reference proteome</keyword>
<organism evidence="2 3">
    <name type="scientific">Rhizodiscina lignyota</name>
    <dbReference type="NCBI Taxonomy" id="1504668"/>
    <lineage>
        <taxon>Eukaryota</taxon>
        <taxon>Fungi</taxon>
        <taxon>Dikarya</taxon>
        <taxon>Ascomycota</taxon>
        <taxon>Pezizomycotina</taxon>
        <taxon>Dothideomycetes</taxon>
        <taxon>Pleosporomycetidae</taxon>
        <taxon>Aulographales</taxon>
        <taxon>Rhizodiscinaceae</taxon>
        <taxon>Rhizodiscina</taxon>
    </lineage>
</organism>
<evidence type="ECO:0000256" key="1">
    <source>
        <dbReference type="SAM" id="Coils"/>
    </source>
</evidence>
<keyword evidence="1" id="KW-0175">Coiled coil</keyword>
<reference evidence="2" key="1">
    <citation type="journal article" date="2020" name="Stud. Mycol.">
        <title>101 Dothideomycetes genomes: a test case for predicting lifestyles and emergence of pathogens.</title>
        <authorList>
            <person name="Haridas S."/>
            <person name="Albert R."/>
            <person name="Binder M."/>
            <person name="Bloem J."/>
            <person name="Labutti K."/>
            <person name="Salamov A."/>
            <person name="Andreopoulos B."/>
            <person name="Baker S."/>
            <person name="Barry K."/>
            <person name="Bills G."/>
            <person name="Bluhm B."/>
            <person name="Cannon C."/>
            <person name="Castanera R."/>
            <person name="Culley D."/>
            <person name="Daum C."/>
            <person name="Ezra D."/>
            <person name="Gonzalez J."/>
            <person name="Henrissat B."/>
            <person name="Kuo A."/>
            <person name="Liang C."/>
            <person name="Lipzen A."/>
            <person name="Lutzoni F."/>
            <person name="Magnuson J."/>
            <person name="Mondo S."/>
            <person name="Nolan M."/>
            <person name="Ohm R."/>
            <person name="Pangilinan J."/>
            <person name="Park H.-J."/>
            <person name="Ramirez L."/>
            <person name="Alfaro M."/>
            <person name="Sun H."/>
            <person name="Tritt A."/>
            <person name="Yoshinaga Y."/>
            <person name="Zwiers L.-H."/>
            <person name="Turgeon B."/>
            <person name="Goodwin S."/>
            <person name="Spatafora J."/>
            <person name="Crous P."/>
            <person name="Grigoriev I."/>
        </authorList>
    </citation>
    <scope>NUCLEOTIDE SEQUENCE</scope>
    <source>
        <strain evidence="2">CBS 133067</strain>
    </source>
</reference>
<dbReference type="EMBL" id="ML978133">
    <property type="protein sequence ID" value="KAF2094941.1"/>
    <property type="molecule type" value="Genomic_DNA"/>
</dbReference>
<name>A0A9P4I4F2_9PEZI</name>
<sequence length="144" mass="15646">MAEVLATASAVVGVAAAAGQLIDGIAKLKAFCAQIRDIPNDIQNIVDDLSTLTDVLDFVQAEMGQASYFPSNPGATAKVLSNLQQSSQQVQEVLKQMQAQVGKKKYWGRVKAVEMKRKLDKAALRLQNVQNMLLVSLTIDNRCK</sequence>
<gene>
    <name evidence="2" type="ORF">NA57DRAFT_60343</name>
</gene>